<gene>
    <name evidence="3" type="ORF">F989_02414</name>
</gene>
<evidence type="ECO:0000256" key="1">
    <source>
        <dbReference type="SAM" id="Coils"/>
    </source>
</evidence>
<name>N8RFW6_9GAMM</name>
<comment type="caution">
    <text evidence="3">The sequence shown here is derived from an EMBL/GenBank/DDBJ whole genome shotgun (WGS) entry which is preliminary data.</text>
</comment>
<reference evidence="3 4" key="1">
    <citation type="submission" date="2013-02" db="EMBL/GenBank/DDBJ databases">
        <title>The Genome Sequence of Acinetobacter parvus NIPH 1103.</title>
        <authorList>
            <consortium name="The Broad Institute Genome Sequencing Platform"/>
            <consortium name="The Broad Institute Genome Sequencing Center for Infectious Disease"/>
            <person name="Cerqueira G."/>
            <person name="Feldgarden M."/>
            <person name="Courvalin P."/>
            <person name="Perichon B."/>
            <person name="Grillot-Courvalin C."/>
            <person name="Clermont D."/>
            <person name="Rocha E."/>
            <person name="Yoon E.-J."/>
            <person name="Nemec A."/>
            <person name="Walker B."/>
            <person name="Young S.K."/>
            <person name="Zeng Q."/>
            <person name="Gargeya S."/>
            <person name="Fitzgerald M."/>
            <person name="Haas B."/>
            <person name="Abouelleil A."/>
            <person name="Alvarado L."/>
            <person name="Arachchi H.M."/>
            <person name="Berlin A.M."/>
            <person name="Chapman S.B."/>
            <person name="Dewar J."/>
            <person name="Goldberg J."/>
            <person name="Griggs A."/>
            <person name="Gujja S."/>
            <person name="Hansen M."/>
            <person name="Howarth C."/>
            <person name="Imamovic A."/>
            <person name="Larimer J."/>
            <person name="McCowan C."/>
            <person name="Murphy C."/>
            <person name="Neiman D."/>
            <person name="Pearson M."/>
            <person name="Priest M."/>
            <person name="Roberts A."/>
            <person name="Saif S."/>
            <person name="Shea T."/>
            <person name="Sisk P."/>
            <person name="Sykes S."/>
            <person name="Wortman J."/>
            <person name="Nusbaum C."/>
            <person name="Birren B."/>
        </authorList>
    </citation>
    <scope>NUCLEOTIDE SEQUENCE [LARGE SCALE GENOMIC DNA]</scope>
    <source>
        <strain evidence="3 4">NIPH 1103</strain>
    </source>
</reference>
<protein>
    <recommendedName>
        <fullName evidence="5">DUF2730 domain-containing protein</fullName>
    </recommendedName>
</protein>
<keyword evidence="2" id="KW-0812">Transmembrane</keyword>
<dbReference type="PATRIC" id="fig|1217671.3.peg.2376"/>
<feature type="coiled-coil region" evidence="1">
    <location>
        <begin position="60"/>
        <end position="87"/>
    </location>
</feature>
<evidence type="ECO:0000313" key="4">
    <source>
        <dbReference type="Proteomes" id="UP000018426"/>
    </source>
</evidence>
<dbReference type="Proteomes" id="UP000018426">
    <property type="component" value="Unassembled WGS sequence"/>
</dbReference>
<proteinExistence type="predicted"/>
<dbReference type="EMBL" id="APOL01000042">
    <property type="protein sequence ID" value="ENU32434.1"/>
    <property type="molecule type" value="Genomic_DNA"/>
</dbReference>
<feature type="transmembrane region" description="Helical" evidence="2">
    <location>
        <begin position="12"/>
        <end position="28"/>
    </location>
</feature>
<sequence length="107" mass="12474">MFESLKFSFQEAHWVVITILGLYTWFINKQSASAKEMLDLRLRVVEVENAIKDMPSKLEIARLEGEMRQLNEKITSTNNRIEATNTSIVKVERGVNRLTDYLLDKKQ</sequence>
<keyword evidence="2" id="KW-1133">Transmembrane helix</keyword>
<dbReference type="RefSeq" id="WP_004674836.1">
    <property type="nucleotide sequence ID" value="NZ_KB849218.1"/>
</dbReference>
<accession>N8RFW6</accession>
<evidence type="ECO:0000256" key="2">
    <source>
        <dbReference type="SAM" id="Phobius"/>
    </source>
</evidence>
<keyword evidence="2" id="KW-0472">Membrane</keyword>
<organism evidence="3 4">
    <name type="scientific">Acinetobacter parvus NIPH 1103</name>
    <dbReference type="NCBI Taxonomy" id="1217671"/>
    <lineage>
        <taxon>Bacteria</taxon>
        <taxon>Pseudomonadati</taxon>
        <taxon>Pseudomonadota</taxon>
        <taxon>Gammaproteobacteria</taxon>
        <taxon>Moraxellales</taxon>
        <taxon>Moraxellaceae</taxon>
        <taxon>Acinetobacter</taxon>
    </lineage>
</organism>
<dbReference type="AlphaFoldDB" id="N8RFW6"/>
<evidence type="ECO:0000313" key="3">
    <source>
        <dbReference type="EMBL" id="ENU32434.1"/>
    </source>
</evidence>
<keyword evidence="1" id="KW-0175">Coiled coil</keyword>
<evidence type="ECO:0008006" key="5">
    <source>
        <dbReference type="Google" id="ProtNLM"/>
    </source>
</evidence>
<dbReference type="HOGENOM" id="CLU_180058_0_0_6"/>